<reference evidence="2 3" key="1">
    <citation type="submission" date="2019-07" db="EMBL/GenBank/DDBJ databases">
        <title>Whole genome shotgun sequence of Lactobacillus rapi NBRC 109618.</title>
        <authorList>
            <person name="Hosoyama A."/>
            <person name="Uohara A."/>
            <person name="Ohji S."/>
            <person name="Ichikawa N."/>
        </authorList>
    </citation>
    <scope>NUCLEOTIDE SEQUENCE [LARGE SCALE GENOMIC DNA]</scope>
    <source>
        <strain evidence="2 3">NBRC 109618</strain>
    </source>
</reference>
<name>A0A512PQE2_9LACO</name>
<feature type="domain" description="DUF4097" evidence="1">
    <location>
        <begin position="86"/>
        <end position="314"/>
    </location>
</feature>
<dbReference type="AlphaFoldDB" id="A0A512PQE2"/>
<evidence type="ECO:0000259" key="1">
    <source>
        <dbReference type="Pfam" id="PF13349"/>
    </source>
</evidence>
<dbReference type="Gene3D" id="2.160.20.120">
    <property type="match status" value="1"/>
</dbReference>
<dbReference type="InterPro" id="IPR025164">
    <property type="entry name" value="Toastrack_DUF4097"/>
</dbReference>
<protein>
    <recommendedName>
        <fullName evidence="1">DUF4097 domain-containing protein</fullName>
    </recommendedName>
</protein>
<dbReference type="OrthoDB" id="2321102at2"/>
<dbReference type="Proteomes" id="UP000321569">
    <property type="component" value="Unassembled WGS sequence"/>
</dbReference>
<dbReference type="EMBL" id="BKAM01000073">
    <property type="protein sequence ID" value="GEP73401.1"/>
    <property type="molecule type" value="Genomic_DNA"/>
</dbReference>
<evidence type="ECO:0000313" key="3">
    <source>
        <dbReference type="Proteomes" id="UP000321569"/>
    </source>
</evidence>
<sequence>MKKSIVIGSALTIIGVIMVAVALGHTGFKPIVWANGFKVDDEQGTAMKMKTKQLNRSFDQLNFTTDSEVVVQPGNVKRPTIAYPKFNTVSQTGKTLTIKGEQQHHTRIMGLSISSYQNDGGKITITLPKHTQLTHIDGHNDNEVSLTNVAVNQLQLAGDAEINLENVTAKAALELKNTDDTTLKNVTAPGITQSSDGGDLTYQNSNFTTGTATISTAGGDVSFTATKLKDAVLNTDGGDVVLDNNRVKSSLTASTDGGDIDATIPNRKQVQVSASADGGDVSLFGQSGNHSWQIAQNNRPLYRLTSDGGDITVR</sequence>
<dbReference type="Pfam" id="PF13349">
    <property type="entry name" value="DUF4097"/>
    <property type="match status" value="1"/>
</dbReference>
<proteinExistence type="predicted"/>
<gene>
    <name evidence="2" type="ORF">LRA02_22690</name>
</gene>
<evidence type="ECO:0000313" key="2">
    <source>
        <dbReference type="EMBL" id="GEP73401.1"/>
    </source>
</evidence>
<organism evidence="2 3">
    <name type="scientific">Lentilactobacillus rapi</name>
    <dbReference type="NCBI Taxonomy" id="481723"/>
    <lineage>
        <taxon>Bacteria</taxon>
        <taxon>Bacillati</taxon>
        <taxon>Bacillota</taxon>
        <taxon>Bacilli</taxon>
        <taxon>Lactobacillales</taxon>
        <taxon>Lactobacillaceae</taxon>
        <taxon>Lentilactobacillus</taxon>
    </lineage>
</organism>
<comment type="caution">
    <text evidence="2">The sequence shown here is derived from an EMBL/GenBank/DDBJ whole genome shotgun (WGS) entry which is preliminary data.</text>
</comment>
<dbReference type="RefSeq" id="WP_054747046.1">
    <property type="nucleotide sequence ID" value="NZ_BKAM01000073.1"/>
</dbReference>
<accession>A0A512PQE2</accession>
<dbReference type="STRING" id="1423795.FD12_GL001167"/>